<dbReference type="PANTHER" id="PTHR45913:SF22">
    <property type="entry name" value="SCAN BOX DOMAIN-CONTAINING PROTEIN"/>
    <property type="match status" value="1"/>
</dbReference>
<reference evidence="2" key="1">
    <citation type="submission" date="2025-08" db="UniProtKB">
        <authorList>
            <consortium name="RefSeq"/>
        </authorList>
    </citation>
    <scope>IDENTIFICATION</scope>
    <source>
        <tissue evidence="2">Thorax and Abdomen</tissue>
    </source>
</reference>
<dbReference type="Proteomes" id="UP000829291">
    <property type="component" value="Chromosome 6"/>
</dbReference>
<gene>
    <name evidence="2" type="primary">LOC124295155</name>
</gene>
<dbReference type="InterPro" id="IPR012337">
    <property type="entry name" value="RNaseH-like_sf"/>
</dbReference>
<dbReference type="RefSeq" id="XP_046599997.1">
    <property type="nucleotide sequence ID" value="XM_046744041.1"/>
</dbReference>
<organism evidence="1 2">
    <name type="scientific">Neodiprion lecontei</name>
    <name type="common">Redheaded pine sawfly</name>
    <dbReference type="NCBI Taxonomy" id="441921"/>
    <lineage>
        <taxon>Eukaryota</taxon>
        <taxon>Metazoa</taxon>
        <taxon>Ecdysozoa</taxon>
        <taxon>Arthropoda</taxon>
        <taxon>Hexapoda</taxon>
        <taxon>Insecta</taxon>
        <taxon>Pterygota</taxon>
        <taxon>Neoptera</taxon>
        <taxon>Endopterygota</taxon>
        <taxon>Hymenoptera</taxon>
        <taxon>Tenthredinoidea</taxon>
        <taxon>Diprionidae</taxon>
        <taxon>Diprioninae</taxon>
        <taxon>Neodiprion</taxon>
    </lineage>
</organism>
<evidence type="ECO:0000313" key="2">
    <source>
        <dbReference type="RefSeq" id="XP_046599997.1"/>
    </source>
</evidence>
<dbReference type="GeneID" id="124295155"/>
<accession>A0ABM3GI96</accession>
<protein>
    <submittedName>
        <fullName evidence="2">Protein ZBED8-like</fullName>
    </submittedName>
</protein>
<dbReference type="SUPFAM" id="SSF53098">
    <property type="entry name" value="Ribonuclease H-like"/>
    <property type="match status" value="1"/>
</dbReference>
<proteinExistence type="predicted"/>
<sequence length="616" mass="70634">MAAKKRKFSEDYIKYGFIFIEKDDIQLPQCVICMKVLSNDSMRPNRLQRHLTQQHPTLTAKSKEFFSSKAEVLKRMKLDKSGSYHKGVSQHVKVSFEIAYLIAKQKKPHTIGEELIKPCVLKATQIILGEESEQKMKSISLSNNTVKRRIDDIAADIKSQIINKLKLSPFFAISCDESTDITNCAQLIVYVRYISGDIIEEEILYSQFLTAGTKSEDIFNSISDFIKKNDLDWNKLIGLCTDGAPAMIGVRSGLAQKLKEKNPSIVSTHCVIHRQALASKTLPQNLRQILDSAIQIVNYIKSSALNSRLFTLLSEDLDSDHRVLLFHTEVRWLSKGNMLARLYELKEEVILFLEFKEKNIFLQMFKNEQFQCKLAYLADIFDTLNQLNLKLQGQNGTLIKEVQEEFLEMKADSTMKDDFHLLTLEKFWIKRFLINPKVASLALRILLPFSSAYMCETGFSALVLIKTKQRNRLALDSDLTITLAKTVPRIDKLVQNVQAQVSHYSKPEQGKPLFEIEKDLEAMEQQKQISNQHDNLVYGSYIAQTGMVLTIVGIYYRKQVMNHARSCLRLTTNQNSKNRRDLAQKPIHENTMLTEICSPSMTETHRDLPQQEAQVH</sequence>
<keyword evidence="1" id="KW-1185">Reference proteome</keyword>
<name>A0ABM3GI96_NEOLC</name>
<evidence type="ECO:0000313" key="1">
    <source>
        <dbReference type="Proteomes" id="UP000829291"/>
    </source>
</evidence>
<dbReference type="PANTHER" id="PTHR45913">
    <property type="entry name" value="EPM2A-INTERACTING PROTEIN 1"/>
    <property type="match status" value="1"/>
</dbReference>